<keyword evidence="4 6" id="KW-1133">Transmembrane helix</keyword>
<keyword evidence="5 6" id="KW-0472">Membrane</keyword>
<dbReference type="Pfam" id="PF03739">
    <property type="entry name" value="LptF_LptG"/>
    <property type="match status" value="1"/>
</dbReference>
<evidence type="ECO:0000256" key="1">
    <source>
        <dbReference type="ARBA" id="ARBA00004651"/>
    </source>
</evidence>
<dbReference type="InterPro" id="IPR005495">
    <property type="entry name" value="LptG/LptF_permease"/>
</dbReference>
<reference evidence="7 8" key="1">
    <citation type="submission" date="2019-04" db="EMBL/GenBank/DDBJ databases">
        <title>Altererythrobacter aquimixticola sp. nov., isolated from sediment of junction between the ocean and a freshwater spring.</title>
        <authorList>
            <person name="Yoon J.-H."/>
        </authorList>
    </citation>
    <scope>NUCLEOTIDE SEQUENCE [LARGE SCALE GENOMIC DNA]</scope>
    <source>
        <strain evidence="7 8">SSKS-13</strain>
    </source>
</reference>
<dbReference type="Proteomes" id="UP000309389">
    <property type="component" value="Unassembled WGS sequence"/>
</dbReference>
<name>A0A4T3F4C0_9SPHN</name>
<evidence type="ECO:0000256" key="6">
    <source>
        <dbReference type="SAM" id="Phobius"/>
    </source>
</evidence>
<comment type="subcellular location">
    <subcellularLocation>
        <location evidence="1">Cell membrane</location>
        <topology evidence="1">Multi-pass membrane protein</topology>
    </subcellularLocation>
</comment>
<dbReference type="PANTHER" id="PTHR33529:SF6">
    <property type="entry name" value="YJGP_YJGQ FAMILY PERMEASE"/>
    <property type="match status" value="1"/>
</dbReference>
<dbReference type="AlphaFoldDB" id="A0A4T3F4C0"/>
<feature type="transmembrane region" description="Helical" evidence="6">
    <location>
        <begin position="72"/>
        <end position="88"/>
    </location>
</feature>
<dbReference type="GO" id="GO:0043190">
    <property type="term" value="C:ATP-binding cassette (ABC) transporter complex"/>
    <property type="evidence" value="ECO:0007669"/>
    <property type="project" value="InterPro"/>
</dbReference>
<dbReference type="RefSeq" id="WP_136691833.1">
    <property type="nucleotide sequence ID" value="NZ_SSHH01000001.1"/>
</dbReference>
<dbReference type="GO" id="GO:0015920">
    <property type="term" value="P:lipopolysaccharide transport"/>
    <property type="evidence" value="ECO:0007669"/>
    <property type="project" value="TreeGrafter"/>
</dbReference>
<dbReference type="NCBIfam" id="TIGR04408">
    <property type="entry name" value="LptG_lptG"/>
    <property type="match status" value="1"/>
</dbReference>
<evidence type="ECO:0000256" key="4">
    <source>
        <dbReference type="ARBA" id="ARBA00022989"/>
    </source>
</evidence>
<feature type="transmembrane region" description="Helical" evidence="6">
    <location>
        <begin position="310"/>
        <end position="327"/>
    </location>
</feature>
<dbReference type="EMBL" id="SSHH01000001">
    <property type="protein sequence ID" value="TIX51174.1"/>
    <property type="molecule type" value="Genomic_DNA"/>
</dbReference>
<dbReference type="InterPro" id="IPR030923">
    <property type="entry name" value="LptG"/>
</dbReference>
<gene>
    <name evidence="7" type="primary">lptG</name>
    <name evidence="7" type="ORF">E5222_01495</name>
</gene>
<feature type="transmembrane region" description="Helical" evidence="6">
    <location>
        <begin position="339"/>
        <end position="362"/>
    </location>
</feature>
<evidence type="ECO:0000256" key="3">
    <source>
        <dbReference type="ARBA" id="ARBA00022692"/>
    </source>
</evidence>
<protein>
    <submittedName>
        <fullName evidence="7">LPS export ABC transporter permease LptG</fullName>
    </submittedName>
</protein>
<proteinExistence type="predicted"/>
<feature type="transmembrane region" description="Helical" evidence="6">
    <location>
        <begin position="108"/>
        <end position="125"/>
    </location>
</feature>
<dbReference type="PANTHER" id="PTHR33529">
    <property type="entry name" value="SLR0882 PROTEIN-RELATED"/>
    <property type="match status" value="1"/>
</dbReference>
<organism evidence="7 8">
    <name type="scientific">Alteraurantiacibacter aquimixticola</name>
    <dbReference type="NCBI Taxonomy" id="2489173"/>
    <lineage>
        <taxon>Bacteria</taxon>
        <taxon>Pseudomonadati</taxon>
        <taxon>Pseudomonadota</taxon>
        <taxon>Alphaproteobacteria</taxon>
        <taxon>Sphingomonadales</taxon>
        <taxon>Erythrobacteraceae</taxon>
        <taxon>Alteraurantiacibacter</taxon>
    </lineage>
</organism>
<dbReference type="OrthoDB" id="9798468at2"/>
<dbReference type="GO" id="GO:0055085">
    <property type="term" value="P:transmembrane transport"/>
    <property type="evidence" value="ECO:0007669"/>
    <property type="project" value="InterPro"/>
</dbReference>
<keyword evidence="2" id="KW-1003">Cell membrane</keyword>
<evidence type="ECO:0000256" key="2">
    <source>
        <dbReference type="ARBA" id="ARBA00022475"/>
    </source>
</evidence>
<keyword evidence="8" id="KW-1185">Reference proteome</keyword>
<evidence type="ECO:0000313" key="8">
    <source>
        <dbReference type="Proteomes" id="UP000309389"/>
    </source>
</evidence>
<evidence type="ECO:0000313" key="7">
    <source>
        <dbReference type="EMBL" id="TIX51174.1"/>
    </source>
</evidence>
<accession>A0A4T3F4C0</accession>
<evidence type="ECO:0000256" key="5">
    <source>
        <dbReference type="ARBA" id="ARBA00023136"/>
    </source>
</evidence>
<keyword evidence="3 6" id="KW-0812">Transmembrane</keyword>
<feature type="transmembrane region" description="Helical" evidence="6">
    <location>
        <begin position="12"/>
        <end position="37"/>
    </location>
</feature>
<sequence length="366" mass="39589">MLLDFFPSRQLTIYLAKMFAVRIIAVLAMLVMVLLMLDLLSRTGDILAVPGNGQDDLLTYASLRAPQLVQRFLPYSVLLATIITLAGLNQNSEVTAMKAAGLSAHQILAPLLLTALIVSAFTFVFNERVVTRATATLKAWQDVEYGQVPDDPGTRFNVYFNDGNDVLMARTLSGTGEDTVLTGVTFYERDDSDMIARQVTGSRATFAAPGWLVEDAEVFTVATTRTQMAEEPLLVAPGTTLDQVGLRRVDPDAETLGELADSIDALKAAGRRTAELEGRWWHKISGPLSAVLMPLLGAVAGFGLARSGNLFIRAVLGMALGFAYFVVENAALAMGSFGGYPPLLAAWAPFFLFFLVGETVLIRTEE</sequence>
<comment type="caution">
    <text evidence="7">The sequence shown here is derived from an EMBL/GenBank/DDBJ whole genome shotgun (WGS) entry which is preliminary data.</text>
</comment>